<feature type="region of interest" description="Disordered" evidence="7">
    <location>
        <begin position="519"/>
        <end position="544"/>
    </location>
</feature>
<name>A0A4R2HAU0_9ACTN</name>
<evidence type="ECO:0000256" key="5">
    <source>
        <dbReference type="ARBA" id="ARBA00022989"/>
    </source>
</evidence>
<gene>
    <name evidence="10" type="ORF">EV652_109200</name>
</gene>
<protein>
    <submittedName>
        <fullName evidence="10">Mrp family chromosome partitioning ATPase</fullName>
    </submittedName>
</protein>
<evidence type="ECO:0000256" key="4">
    <source>
        <dbReference type="ARBA" id="ARBA00022692"/>
    </source>
</evidence>
<evidence type="ECO:0000313" key="10">
    <source>
        <dbReference type="EMBL" id="TCO23374.1"/>
    </source>
</evidence>
<sequence length="544" mass="57852">MKATGIEQDRFEPTVFGAMRRYRAMVLLIAVLTAAAAVGYSLVQPEIYRSYATVTVPQSSLDQDESRDQYFDSQVLLLQSQEVADRAARIANAALNENVLSMRDFAGEGKSLEITPPEGSTPGGFGSSIVALTFTWPNSRVAQTAVNAVLQAFDDVRSADIAAQGTDDVAAVERTIRDARAKGQLADLLNQRTQTLVNLQLALANHPTVAWATEPQVPINGNSKRSGAIGLLAGLVLGAALAYWRASRRRCVDDRSDPLAIYDVPLMGEIPSAERKGIRSGLSAAADPLPMAADPQSPAAEAFRFAAAAVERIHATRDDRLAVVFVSAGTGAERSAVVANIALAVAESGTPVLAVDADATGGLTALLLPGSPQADGFEQVVAGRRSVLDCIELSPLNPDVTVLRAGPARVKRTTGQAYAESVEKIIAEAKASFDLVLIDSPALLSVANAVELVQDADASVVVLGPGESVQDHVTMVERLDRVESDLAGYLYRQTSPGPRVLRRLRVRFAAQVARRTNPENVPSAKQFAYRPAKDRRSSARVPQG</sequence>
<evidence type="ECO:0000256" key="6">
    <source>
        <dbReference type="ARBA" id="ARBA00023136"/>
    </source>
</evidence>
<feature type="domain" description="Polysaccharide chain length determinant N-terminal" evidence="9">
    <location>
        <begin position="16"/>
        <end position="88"/>
    </location>
</feature>
<dbReference type="InterPro" id="IPR003856">
    <property type="entry name" value="LPS_length_determ_N"/>
</dbReference>
<keyword evidence="5 8" id="KW-1133">Transmembrane helix</keyword>
<dbReference type="InterPro" id="IPR050445">
    <property type="entry name" value="Bact_polysacc_biosynth/exp"/>
</dbReference>
<feature type="transmembrane region" description="Helical" evidence="8">
    <location>
        <begin position="22"/>
        <end position="43"/>
    </location>
</feature>
<evidence type="ECO:0000256" key="2">
    <source>
        <dbReference type="ARBA" id="ARBA00006683"/>
    </source>
</evidence>
<dbReference type="PANTHER" id="PTHR32309">
    <property type="entry name" value="TYROSINE-PROTEIN KINASE"/>
    <property type="match status" value="1"/>
</dbReference>
<dbReference type="GO" id="GO:0005886">
    <property type="term" value="C:plasma membrane"/>
    <property type="evidence" value="ECO:0007669"/>
    <property type="project" value="UniProtKB-SubCell"/>
</dbReference>
<keyword evidence="6 8" id="KW-0472">Membrane</keyword>
<organism evidence="10 11">
    <name type="scientific">Kribbella steppae</name>
    <dbReference type="NCBI Taxonomy" id="2512223"/>
    <lineage>
        <taxon>Bacteria</taxon>
        <taxon>Bacillati</taxon>
        <taxon>Actinomycetota</taxon>
        <taxon>Actinomycetes</taxon>
        <taxon>Propionibacteriales</taxon>
        <taxon>Kribbellaceae</taxon>
        <taxon>Kribbella</taxon>
    </lineage>
</organism>
<keyword evidence="4 8" id="KW-0812">Transmembrane</keyword>
<dbReference type="EMBL" id="SLWN01000009">
    <property type="protein sequence ID" value="TCO23374.1"/>
    <property type="molecule type" value="Genomic_DNA"/>
</dbReference>
<comment type="similarity">
    <text evidence="2">Belongs to the CpsC/CapA family.</text>
</comment>
<evidence type="ECO:0000256" key="8">
    <source>
        <dbReference type="SAM" id="Phobius"/>
    </source>
</evidence>
<keyword evidence="11" id="KW-1185">Reference proteome</keyword>
<dbReference type="OrthoDB" id="9773088at2"/>
<dbReference type="Proteomes" id="UP000294508">
    <property type="component" value="Unassembled WGS sequence"/>
</dbReference>
<comment type="subcellular location">
    <subcellularLocation>
        <location evidence="1">Cell membrane</location>
        <topology evidence="1">Multi-pass membrane protein</topology>
    </subcellularLocation>
</comment>
<evidence type="ECO:0000259" key="9">
    <source>
        <dbReference type="Pfam" id="PF02706"/>
    </source>
</evidence>
<dbReference type="PANTHER" id="PTHR32309:SF31">
    <property type="entry name" value="CAPSULAR EXOPOLYSACCHARIDE FAMILY"/>
    <property type="match status" value="1"/>
</dbReference>
<dbReference type="Gene3D" id="3.40.50.300">
    <property type="entry name" value="P-loop containing nucleotide triphosphate hydrolases"/>
    <property type="match status" value="1"/>
</dbReference>
<dbReference type="SUPFAM" id="SSF52540">
    <property type="entry name" value="P-loop containing nucleoside triphosphate hydrolases"/>
    <property type="match status" value="1"/>
</dbReference>
<dbReference type="RefSeq" id="WP_132211970.1">
    <property type="nucleotide sequence ID" value="NZ_SLWN01000009.1"/>
</dbReference>
<dbReference type="InterPro" id="IPR027417">
    <property type="entry name" value="P-loop_NTPase"/>
</dbReference>
<evidence type="ECO:0000313" key="11">
    <source>
        <dbReference type="Proteomes" id="UP000294508"/>
    </source>
</evidence>
<evidence type="ECO:0000256" key="7">
    <source>
        <dbReference type="SAM" id="MobiDB-lite"/>
    </source>
</evidence>
<evidence type="ECO:0000256" key="1">
    <source>
        <dbReference type="ARBA" id="ARBA00004651"/>
    </source>
</evidence>
<dbReference type="Pfam" id="PF02706">
    <property type="entry name" value="Wzz"/>
    <property type="match status" value="1"/>
</dbReference>
<keyword evidence="3" id="KW-1003">Cell membrane</keyword>
<evidence type="ECO:0000256" key="3">
    <source>
        <dbReference type="ARBA" id="ARBA00022475"/>
    </source>
</evidence>
<accession>A0A4R2HAU0</accession>
<comment type="caution">
    <text evidence="10">The sequence shown here is derived from an EMBL/GenBank/DDBJ whole genome shotgun (WGS) entry which is preliminary data.</text>
</comment>
<reference evidence="10 11" key="1">
    <citation type="journal article" date="2015" name="Stand. Genomic Sci.">
        <title>Genomic Encyclopedia of Bacterial and Archaeal Type Strains, Phase III: the genomes of soil and plant-associated and newly described type strains.</title>
        <authorList>
            <person name="Whitman W.B."/>
            <person name="Woyke T."/>
            <person name="Klenk H.P."/>
            <person name="Zhou Y."/>
            <person name="Lilburn T.G."/>
            <person name="Beck B.J."/>
            <person name="De Vos P."/>
            <person name="Vandamme P."/>
            <person name="Eisen J.A."/>
            <person name="Garrity G."/>
            <person name="Hugenholtz P."/>
            <person name="Kyrpides N.C."/>
        </authorList>
    </citation>
    <scope>NUCLEOTIDE SEQUENCE [LARGE SCALE GENOMIC DNA]</scope>
    <source>
        <strain evidence="10 11">VKM Ac-2572</strain>
    </source>
</reference>
<proteinExistence type="inferred from homology"/>
<dbReference type="AlphaFoldDB" id="A0A4R2HAU0"/>